<accession>A0AAJ2LSJ4</accession>
<gene>
    <name evidence="2" type="ORF">RJJ65_40200</name>
</gene>
<dbReference type="SUPFAM" id="SSF53448">
    <property type="entry name" value="Nucleotide-diphospho-sugar transferases"/>
    <property type="match status" value="1"/>
</dbReference>
<dbReference type="Pfam" id="PF00483">
    <property type="entry name" value="NTP_transferase"/>
    <property type="match status" value="1"/>
</dbReference>
<sequence>MIRFIEKPNHAKAVEYVESGFLWNAGIFCFSVGTILDELAKYNPELIEHVNKAINLNLLNDQEECLLDLKEFSKAPDISIDYAIMEKSSKVSVVSCDIGWSDIG</sequence>
<evidence type="ECO:0000313" key="3">
    <source>
        <dbReference type="Proteomes" id="UP001268610"/>
    </source>
</evidence>
<dbReference type="InterPro" id="IPR029044">
    <property type="entry name" value="Nucleotide-diphossugar_trans"/>
</dbReference>
<dbReference type="EMBL" id="JAVLSF010001197">
    <property type="protein sequence ID" value="MDR9778771.1"/>
    <property type="molecule type" value="Genomic_DNA"/>
</dbReference>
<dbReference type="InterPro" id="IPR005835">
    <property type="entry name" value="NTP_transferase_dom"/>
</dbReference>
<dbReference type="RefSeq" id="WP_310866758.1">
    <property type="nucleotide sequence ID" value="NZ_JAVLSF010001197.1"/>
</dbReference>
<evidence type="ECO:0000259" key="1">
    <source>
        <dbReference type="Pfam" id="PF00483"/>
    </source>
</evidence>
<dbReference type="Gene3D" id="3.90.550.10">
    <property type="entry name" value="Spore Coat Polysaccharide Biosynthesis Protein SpsA, Chain A"/>
    <property type="match status" value="1"/>
</dbReference>
<proteinExistence type="predicted"/>
<dbReference type="PANTHER" id="PTHR46390:SF1">
    <property type="entry name" value="MANNOSE-1-PHOSPHATE GUANYLYLTRANSFERASE"/>
    <property type="match status" value="1"/>
</dbReference>
<dbReference type="InterPro" id="IPR051161">
    <property type="entry name" value="Mannose-6P_isomerase_type2"/>
</dbReference>
<dbReference type="GO" id="GO:0009298">
    <property type="term" value="P:GDP-mannose biosynthetic process"/>
    <property type="evidence" value="ECO:0007669"/>
    <property type="project" value="TreeGrafter"/>
</dbReference>
<evidence type="ECO:0000313" key="2">
    <source>
        <dbReference type="EMBL" id="MDR9778771.1"/>
    </source>
</evidence>
<dbReference type="Proteomes" id="UP001268610">
    <property type="component" value="Unassembled WGS sequence"/>
</dbReference>
<comment type="caution">
    <text evidence="2">The sequence shown here is derived from an EMBL/GenBank/DDBJ whole genome shotgun (WGS) entry which is preliminary data.</text>
</comment>
<dbReference type="GO" id="GO:0004475">
    <property type="term" value="F:mannose-1-phosphate guanylyltransferase (GTP) activity"/>
    <property type="evidence" value="ECO:0007669"/>
    <property type="project" value="TreeGrafter"/>
</dbReference>
<dbReference type="AlphaFoldDB" id="A0AAJ2LSJ4"/>
<organism evidence="2 3">
    <name type="scientific">Rhizobium hidalgonense</name>
    <dbReference type="NCBI Taxonomy" id="1538159"/>
    <lineage>
        <taxon>Bacteria</taxon>
        <taxon>Pseudomonadati</taxon>
        <taxon>Pseudomonadota</taxon>
        <taxon>Alphaproteobacteria</taxon>
        <taxon>Hyphomicrobiales</taxon>
        <taxon>Rhizobiaceae</taxon>
        <taxon>Rhizobium/Agrobacterium group</taxon>
        <taxon>Rhizobium</taxon>
    </lineage>
</organism>
<reference evidence="2" key="1">
    <citation type="submission" date="2023-04" db="EMBL/GenBank/DDBJ databases">
        <title>Genomic characterization of faba bean (Vicia faba) microsymbionts in Mexican soils.</title>
        <authorList>
            <person name="Rivera Orduna F.N."/>
            <person name="Guevara-Luna J."/>
            <person name="Yan J."/>
            <person name="Arroyo-Herrera I."/>
            <person name="Li Y."/>
            <person name="Vasquez-Murrieta M.S."/>
            <person name="Wang E.T."/>
        </authorList>
    </citation>
    <scope>NUCLEOTIDE SEQUENCE</scope>
    <source>
        <strain evidence="2">CH26</strain>
    </source>
</reference>
<feature type="domain" description="Nucleotidyl transferase" evidence="1">
    <location>
        <begin position="2"/>
        <end position="104"/>
    </location>
</feature>
<feature type="non-terminal residue" evidence="2">
    <location>
        <position position="104"/>
    </location>
</feature>
<name>A0AAJ2LSJ4_9HYPH</name>
<dbReference type="PANTHER" id="PTHR46390">
    <property type="entry name" value="MANNOSE-1-PHOSPHATE GUANYLYLTRANSFERASE"/>
    <property type="match status" value="1"/>
</dbReference>
<protein>
    <submittedName>
        <fullName evidence="2">Sugar phosphate nucleotidyltransferase</fullName>
    </submittedName>
</protein>